<evidence type="ECO:0000313" key="6">
    <source>
        <dbReference type="EMBL" id="NMH76413.1"/>
    </source>
</evidence>
<protein>
    <submittedName>
        <fullName evidence="6">TetR/AcrR family transcriptional regulator</fullName>
    </submittedName>
</protein>
<dbReference type="Pfam" id="PF02909">
    <property type="entry name" value="TetR_C_1"/>
    <property type="match status" value="1"/>
</dbReference>
<name>A0ABX1R7T5_9PSEU</name>
<reference evidence="6 7" key="1">
    <citation type="submission" date="2020-04" db="EMBL/GenBank/DDBJ databases">
        <authorList>
            <person name="Klaysubun C."/>
            <person name="Duangmal K."/>
            <person name="Lipun K."/>
        </authorList>
    </citation>
    <scope>NUCLEOTIDE SEQUENCE [LARGE SCALE GENOMIC DNA]</scope>
    <source>
        <strain evidence="6 7">JCM 11839</strain>
    </source>
</reference>
<evidence type="ECO:0000256" key="1">
    <source>
        <dbReference type="ARBA" id="ARBA00023015"/>
    </source>
</evidence>
<evidence type="ECO:0000256" key="2">
    <source>
        <dbReference type="ARBA" id="ARBA00023125"/>
    </source>
</evidence>
<dbReference type="SUPFAM" id="SSF48498">
    <property type="entry name" value="Tetracyclin repressor-like, C-terminal domain"/>
    <property type="match status" value="1"/>
</dbReference>
<dbReference type="SUPFAM" id="SSF46689">
    <property type="entry name" value="Homeodomain-like"/>
    <property type="match status" value="1"/>
</dbReference>
<feature type="domain" description="HTH tetR-type" evidence="5">
    <location>
        <begin position="47"/>
        <end position="107"/>
    </location>
</feature>
<accession>A0ABX1R7T5</accession>
<evidence type="ECO:0000256" key="3">
    <source>
        <dbReference type="ARBA" id="ARBA00023163"/>
    </source>
</evidence>
<dbReference type="PANTHER" id="PTHR30055:SF151">
    <property type="entry name" value="TRANSCRIPTIONAL REGULATORY PROTEIN"/>
    <property type="match status" value="1"/>
</dbReference>
<proteinExistence type="predicted"/>
<dbReference type="PROSITE" id="PS50977">
    <property type="entry name" value="HTH_TETR_2"/>
    <property type="match status" value="1"/>
</dbReference>
<dbReference type="InterPro" id="IPR050109">
    <property type="entry name" value="HTH-type_TetR-like_transc_reg"/>
</dbReference>
<feature type="DNA-binding region" description="H-T-H motif" evidence="4">
    <location>
        <begin position="70"/>
        <end position="89"/>
    </location>
</feature>
<dbReference type="Gene3D" id="1.10.357.10">
    <property type="entry name" value="Tetracycline Repressor, domain 2"/>
    <property type="match status" value="1"/>
</dbReference>
<sequence>MTYIVLDCGDDDGWRTVARENKGPDLQRSITLLWSGRAPGRRGPRPQLSVERIAQAAVRIADANGLDAVSMQRVAAELGYSTMSLYNHVPSKDLLLEVTADVAAGQPPELDEVGDTRRAVRQWVGALWAGFQTRPWLLGVPLGHAPVGPNQLAWLDRLLRPLLAAGLVGGEARAAALHLTAIVRGLAQISLDMTGGHQGDDGFPHGEAELARAVADLLDPQSYPALAAVHAAEAAEAAGGYEGVDEDGLVPELAFGVDRFLDGVEAWIARSRQV</sequence>
<dbReference type="InterPro" id="IPR004111">
    <property type="entry name" value="Repressor_TetR_C"/>
</dbReference>
<keyword evidence="3" id="KW-0804">Transcription</keyword>
<dbReference type="Pfam" id="PF00440">
    <property type="entry name" value="TetR_N"/>
    <property type="match status" value="1"/>
</dbReference>
<dbReference type="EMBL" id="JAAXKY010000008">
    <property type="protein sequence ID" value="NMH76413.1"/>
    <property type="molecule type" value="Genomic_DNA"/>
</dbReference>
<dbReference type="PANTHER" id="PTHR30055">
    <property type="entry name" value="HTH-TYPE TRANSCRIPTIONAL REGULATOR RUTR"/>
    <property type="match status" value="1"/>
</dbReference>
<gene>
    <name evidence="6" type="ORF">HF577_04750</name>
</gene>
<organism evidence="6 7">
    <name type="scientific">Pseudonocardia xinjiangensis</name>
    <dbReference type="NCBI Taxonomy" id="75289"/>
    <lineage>
        <taxon>Bacteria</taxon>
        <taxon>Bacillati</taxon>
        <taxon>Actinomycetota</taxon>
        <taxon>Actinomycetes</taxon>
        <taxon>Pseudonocardiales</taxon>
        <taxon>Pseudonocardiaceae</taxon>
        <taxon>Pseudonocardia</taxon>
    </lineage>
</organism>
<dbReference type="InterPro" id="IPR001647">
    <property type="entry name" value="HTH_TetR"/>
</dbReference>
<dbReference type="InterPro" id="IPR036271">
    <property type="entry name" value="Tet_transcr_reg_TetR-rel_C_sf"/>
</dbReference>
<comment type="caution">
    <text evidence="6">The sequence shown here is derived from an EMBL/GenBank/DDBJ whole genome shotgun (WGS) entry which is preliminary data.</text>
</comment>
<evidence type="ECO:0000313" key="7">
    <source>
        <dbReference type="Proteomes" id="UP001296706"/>
    </source>
</evidence>
<evidence type="ECO:0000256" key="4">
    <source>
        <dbReference type="PROSITE-ProRule" id="PRU00335"/>
    </source>
</evidence>
<dbReference type="Proteomes" id="UP001296706">
    <property type="component" value="Unassembled WGS sequence"/>
</dbReference>
<dbReference type="InterPro" id="IPR009057">
    <property type="entry name" value="Homeodomain-like_sf"/>
</dbReference>
<keyword evidence="7" id="KW-1185">Reference proteome</keyword>
<evidence type="ECO:0000259" key="5">
    <source>
        <dbReference type="PROSITE" id="PS50977"/>
    </source>
</evidence>
<keyword evidence="2 4" id="KW-0238">DNA-binding</keyword>
<keyword evidence="1" id="KW-0805">Transcription regulation</keyword>
<dbReference type="Gene3D" id="1.10.10.60">
    <property type="entry name" value="Homeodomain-like"/>
    <property type="match status" value="1"/>
</dbReference>